<feature type="compositionally biased region" description="Polar residues" evidence="1">
    <location>
        <begin position="147"/>
        <end position="156"/>
    </location>
</feature>
<gene>
    <name evidence="3" type="ORF">DY000_02050583</name>
</gene>
<feature type="region of interest" description="Disordered" evidence="1">
    <location>
        <begin position="123"/>
        <end position="264"/>
    </location>
</feature>
<feature type="compositionally biased region" description="Basic and acidic residues" evidence="1">
    <location>
        <begin position="123"/>
        <end position="146"/>
    </location>
</feature>
<dbReference type="Proteomes" id="UP000266723">
    <property type="component" value="Unassembled WGS sequence"/>
</dbReference>
<feature type="compositionally biased region" description="Polar residues" evidence="1">
    <location>
        <begin position="436"/>
        <end position="449"/>
    </location>
</feature>
<evidence type="ECO:0000313" key="4">
    <source>
        <dbReference type="Proteomes" id="UP000266723"/>
    </source>
</evidence>
<feature type="compositionally biased region" description="Basic and acidic residues" evidence="1">
    <location>
        <begin position="1"/>
        <end position="24"/>
    </location>
</feature>
<protein>
    <recommendedName>
        <fullName evidence="2">Zinc knuckle CX2CX4HX4C domain-containing protein</fullName>
    </recommendedName>
</protein>
<feature type="compositionally biased region" description="Polar residues" evidence="1">
    <location>
        <begin position="378"/>
        <end position="387"/>
    </location>
</feature>
<name>A0ABQ7EPG3_BRACR</name>
<comment type="caution">
    <text evidence="3">The sequence shown here is derived from an EMBL/GenBank/DDBJ whole genome shotgun (WGS) entry which is preliminary data.</text>
</comment>
<evidence type="ECO:0000259" key="2">
    <source>
        <dbReference type="Pfam" id="PF14392"/>
    </source>
</evidence>
<feature type="region of interest" description="Disordered" evidence="1">
    <location>
        <begin position="363"/>
        <end position="449"/>
    </location>
</feature>
<feature type="compositionally biased region" description="Basic residues" evidence="1">
    <location>
        <begin position="418"/>
        <end position="431"/>
    </location>
</feature>
<feature type="compositionally biased region" description="Polar residues" evidence="1">
    <location>
        <begin position="204"/>
        <end position="215"/>
    </location>
</feature>
<dbReference type="EMBL" id="QGKV02000297">
    <property type="protein sequence ID" value="KAF3605321.1"/>
    <property type="molecule type" value="Genomic_DNA"/>
</dbReference>
<reference evidence="3 4" key="1">
    <citation type="journal article" date="2020" name="BMC Genomics">
        <title>Intraspecific diversification of the crop wild relative Brassica cretica Lam. using demographic model selection.</title>
        <authorList>
            <person name="Kioukis A."/>
            <person name="Michalopoulou V.A."/>
            <person name="Briers L."/>
            <person name="Pirintsos S."/>
            <person name="Studholme D.J."/>
            <person name="Pavlidis P."/>
            <person name="Sarris P.F."/>
        </authorList>
    </citation>
    <scope>NUCLEOTIDE SEQUENCE [LARGE SCALE GENOMIC DNA]</scope>
    <source>
        <strain evidence="4">cv. PFS-1207/04</strain>
    </source>
</reference>
<feature type="compositionally biased region" description="Basic and acidic residues" evidence="1">
    <location>
        <begin position="527"/>
        <end position="537"/>
    </location>
</feature>
<dbReference type="InterPro" id="IPR025836">
    <property type="entry name" value="Zn_knuckle_CX2CX4HX4C"/>
</dbReference>
<feature type="compositionally biased region" description="Polar residues" evidence="1">
    <location>
        <begin position="238"/>
        <end position="247"/>
    </location>
</feature>
<feature type="region of interest" description="Disordered" evidence="1">
    <location>
        <begin position="499"/>
        <end position="537"/>
    </location>
</feature>
<dbReference type="Pfam" id="PF14392">
    <property type="entry name" value="zf-CCHC_4"/>
    <property type="match status" value="1"/>
</dbReference>
<accession>A0ABQ7EPG3</accession>
<keyword evidence="4" id="KW-1185">Reference proteome</keyword>
<organism evidence="3 4">
    <name type="scientific">Brassica cretica</name>
    <name type="common">Mustard</name>
    <dbReference type="NCBI Taxonomy" id="69181"/>
    <lineage>
        <taxon>Eukaryota</taxon>
        <taxon>Viridiplantae</taxon>
        <taxon>Streptophyta</taxon>
        <taxon>Embryophyta</taxon>
        <taxon>Tracheophyta</taxon>
        <taxon>Spermatophyta</taxon>
        <taxon>Magnoliopsida</taxon>
        <taxon>eudicotyledons</taxon>
        <taxon>Gunneridae</taxon>
        <taxon>Pentapetalae</taxon>
        <taxon>rosids</taxon>
        <taxon>malvids</taxon>
        <taxon>Brassicales</taxon>
        <taxon>Brassicaceae</taxon>
        <taxon>Brassiceae</taxon>
        <taxon>Brassica</taxon>
    </lineage>
</organism>
<evidence type="ECO:0000313" key="3">
    <source>
        <dbReference type="EMBL" id="KAF3605321.1"/>
    </source>
</evidence>
<evidence type="ECO:0000256" key="1">
    <source>
        <dbReference type="SAM" id="MobiDB-lite"/>
    </source>
</evidence>
<proteinExistence type="predicted"/>
<sequence length="537" mass="61586">MSHRYTREEKGKGKEEKSRAERCRPIQIPQSDNSALIEENKLTLIGRVTNPTIQKTQWVLPLQLPSGEVISVNLEYEKLEKHCFLCYSLCHEKENCPQYKDDTGERSPQGISQKNTLRKLEEHRRIHDNKRSISLSSRDRVSDPMEQRSSQRSVYSRLQEPVRGRTYQTELSRPHIARERDRRRYGEYMEERTRSFDRERSSHHNYPTQRNQSPSKRVWRESSPGNRSKEYRRPISAGHNTQSSRTPPSRPAREPMNLPAAPDQEEVISGSRYRFPPLERREEELIQGSERIYALERLEEPPLHQERISALERIEEVPNQTPERISALERIEDPMEVEPRPYGLSSSLLARLRDVEITYEAEKNQSPQVGVGGAKGIGSTSSPQTHQESPRIPASLRLGSSSGSRKRSNTQATAPGKKATRAKQPPKKKPPGRITGATNTRAIRSPIQGTRLSKQLTAKARPEARKKLSRKIIEEAWKADQQEALERSLRTLWKLTKQKNCSGGKGAESYGCKEETRTARTSTQSPKGERRSIDSQR</sequence>
<feature type="region of interest" description="Disordered" evidence="1">
    <location>
        <begin position="1"/>
        <end position="25"/>
    </location>
</feature>
<feature type="compositionally biased region" description="Basic and acidic residues" evidence="1">
    <location>
        <begin position="172"/>
        <end position="202"/>
    </location>
</feature>
<feature type="domain" description="Zinc knuckle CX2CX4HX4C" evidence="2">
    <location>
        <begin position="63"/>
        <end position="97"/>
    </location>
</feature>